<dbReference type="GO" id="GO:0003824">
    <property type="term" value="F:catalytic activity"/>
    <property type="evidence" value="ECO:0007669"/>
    <property type="project" value="UniProtKB-ARBA"/>
</dbReference>
<dbReference type="PANTHER" id="PTHR44757">
    <property type="entry name" value="DIGUANYLATE CYCLASE DGCP"/>
    <property type="match status" value="1"/>
</dbReference>
<organism evidence="5 6">
    <name type="scientific">Onishia taeanensis</name>
    <dbReference type="NCBI Taxonomy" id="284577"/>
    <lineage>
        <taxon>Bacteria</taxon>
        <taxon>Pseudomonadati</taxon>
        <taxon>Pseudomonadota</taxon>
        <taxon>Gammaproteobacteria</taxon>
        <taxon>Oceanospirillales</taxon>
        <taxon>Halomonadaceae</taxon>
        <taxon>Onishia</taxon>
    </lineage>
</organism>
<dbReference type="PANTHER" id="PTHR44757:SF2">
    <property type="entry name" value="BIOFILM ARCHITECTURE MAINTENANCE PROTEIN MBAA"/>
    <property type="match status" value="1"/>
</dbReference>
<dbReference type="InterPro" id="IPR013656">
    <property type="entry name" value="PAS_4"/>
</dbReference>
<dbReference type="InterPro" id="IPR052155">
    <property type="entry name" value="Biofilm_reg_signaling"/>
</dbReference>
<dbReference type="PROSITE" id="PS50113">
    <property type="entry name" value="PAC"/>
    <property type="match status" value="2"/>
</dbReference>
<dbReference type="InterPro" id="IPR013655">
    <property type="entry name" value="PAS_fold_3"/>
</dbReference>
<feature type="domain" description="GGDEF" evidence="4">
    <location>
        <begin position="404"/>
        <end position="537"/>
    </location>
</feature>
<proteinExistence type="predicted"/>
<keyword evidence="6" id="KW-1185">Reference proteome</keyword>
<evidence type="ECO:0000259" key="3">
    <source>
        <dbReference type="PROSITE" id="PS50113"/>
    </source>
</evidence>
<dbReference type="SMART" id="SM00091">
    <property type="entry name" value="PAS"/>
    <property type="match status" value="3"/>
</dbReference>
<dbReference type="InterPro" id="IPR029787">
    <property type="entry name" value="Nucleotide_cyclase"/>
</dbReference>
<dbReference type="SUPFAM" id="SSF55785">
    <property type="entry name" value="PYP-like sensor domain (PAS domain)"/>
    <property type="match status" value="3"/>
</dbReference>
<feature type="domain" description="PAC" evidence="3">
    <location>
        <begin position="190"/>
        <end position="241"/>
    </location>
</feature>
<dbReference type="InterPro" id="IPR043128">
    <property type="entry name" value="Rev_trsase/Diguanyl_cyclase"/>
</dbReference>
<dbReference type="SMART" id="SM00267">
    <property type="entry name" value="GGDEF"/>
    <property type="match status" value="1"/>
</dbReference>
<dbReference type="CDD" id="cd00130">
    <property type="entry name" value="PAS"/>
    <property type="match status" value="3"/>
</dbReference>
<evidence type="ECO:0000313" key="5">
    <source>
        <dbReference type="EMBL" id="SDG25308.1"/>
    </source>
</evidence>
<evidence type="ECO:0000313" key="6">
    <source>
        <dbReference type="Proteomes" id="UP000198641"/>
    </source>
</evidence>
<dbReference type="NCBIfam" id="TIGR00229">
    <property type="entry name" value="sensory_box"/>
    <property type="match status" value="2"/>
</dbReference>
<feature type="domain" description="PAS" evidence="2">
    <location>
        <begin position="134"/>
        <end position="187"/>
    </location>
</feature>
<name>A0A1G7SQR0_9GAMM</name>
<dbReference type="NCBIfam" id="TIGR00254">
    <property type="entry name" value="GGDEF"/>
    <property type="match status" value="1"/>
</dbReference>
<reference evidence="5 6" key="1">
    <citation type="submission" date="2016-10" db="EMBL/GenBank/DDBJ databases">
        <authorList>
            <person name="de Groot N.N."/>
        </authorList>
    </citation>
    <scope>NUCLEOTIDE SEQUENCE [LARGE SCALE GENOMIC DNA]</scope>
    <source>
        <strain evidence="5 6">BH539</strain>
    </source>
</reference>
<dbReference type="Pfam" id="PF08447">
    <property type="entry name" value="PAS_3"/>
    <property type="match status" value="2"/>
</dbReference>
<dbReference type="PROSITE" id="PS50112">
    <property type="entry name" value="PAS"/>
    <property type="match status" value="2"/>
</dbReference>
<sequence>MSKIDYAALLAQSTDLICVLGAEGQVLEANPACMMALGRDKDALVGAPFVDLLHADEAVACREALVSVEACSFLARLRAGSAVRLSWRLTPWVDGCRLCVSPPVIESSQATSVLLTQLARHVPGVIYQYRIRADGSSHFPYVSERFEELFGLPSSVVKEDASPVFARAHPDDLPQIMDSIERAFDSEAPWHCQYRYYLPDGRMRWHEGNATLTYQVDGSRLCYGYISDITERHVLERALEEERQRLSNILKGTHAGSWEWNVQTGELLINERWAEIVGYSLAELEPISAATWERLVHPDDLARAFECLNAHFHGKQEFYSLEFRMRHREGQWVWVLAHGKVFRWTSDRRPLMMAGIHQEIGDRKNAEAALRRLATTDSLTGLWNRRHFMQHLEQAFVRYKRYGQSAAVILLDIDHFKKVNDVHGHAAGDSVIQHTAYVLTDWCRNLDIPARIGGEEFALLLTDTGEDGGYALAERIRHALEALEVPFDDIALRMTASFGVSAMSKEDASHEQCMRRADRALYAAKHGGRNQVKVDKERASGTEDA</sequence>
<dbReference type="Pfam" id="PF08448">
    <property type="entry name" value="PAS_4"/>
    <property type="match status" value="1"/>
</dbReference>
<dbReference type="EMBL" id="FNCI01000007">
    <property type="protein sequence ID" value="SDG25308.1"/>
    <property type="molecule type" value="Genomic_DNA"/>
</dbReference>
<dbReference type="AlphaFoldDB" id="A0A1G7SQR0"/>
<dbReference type="InterPro" id="IPR035965">
    <property type="entry name" value="PAS-like_dom_sf"/>
</dbReference>
<accession>A0A1G7SQR0</accession>
<dbReference type="Pfam" id="PF00990">
    <property type="entry name" value="GGDEF"/>
    <property type="match status" value="1"/>
</dbReference>
<dbReference type="SMART" id="SM00086">
    <property type="entry name" value="PAC"/>
    <property type="match status" value="2"/>
</dbReference>
<dbReference type="STRING" id="284577.SAMN05216571_10788"/>
<evidence type="ECO:0000256" key="1">
    <source>
        <dbReference type="ARBA" id="ARBA00001946"/>
    </source>
</evidence>
<comment type="cofactor">
    <cofactor evidence="1">
        <name>Mg(2+)</name>
        <dbReference type="ChEBI" id="CHEBI:18420"/>
    </cofactor>
</comment>
<feature type="domain" description="PAS" evidence="2">
    <location>
        <begin position="2"/>
        <end position="57"/>
    </location>
</feature>
<dbReference type="InterPro" id="IPR001610">
    <property type="entry name" value="PAC"/>
</dbReference>
<dbReference type="InterPro" id="IPR000014">
    <property type="entry name" value="PAS"/>
</dbReference>
<dbReference type="PROSITE" id="PS50887">
    <property type="entry name" value="GGDEF"/>
    <property type="match status" value="1"/>
</dbReference>
<feature type="domain" description="PAC" evidence="3">
    <location>
        <begin position="319"/>
        <end position="372"/>
    </location>
</feature>
<dbReference type="Gene3D" id="3.30.70.270">
    <property type="match status" value="1"/>
</dbReference>
<dbReference type="Proteomes" id="UP000198641">
    <property type="component" value="Unassembled WGS sequence"/>
</dbReference>
<dbReference type="RefSeq" id="WP_175491658.1">
    <property type="nucleotide sequence ID" value="NZ_FNCI01000007.1"/>
</dbReference>
<dbReference type="InterPro" id="IPR000700">
    <property type="entry name" value="PAS-assoc_C"/>
</dbReference>
<dbReference type="CDD" id="cd01949">
    <property type="entry name" value="GGDEF"/>
    <property type="match status" value="1"/>
</dbReference>
<evidence type="ECO:0000259" key="2">
    <source>
        <dbReference type="PROSITE" id="PS50112"/>
    </source>
</evidence>
<evidence type="ECO:0000259" key="4">
    <source>
        <dbReference type="PROSITE" id="PS50887"/>
    </source>
</evidence>
<dbReference type="InterPro" id="IPR000160">
    <property type="entry name" value="GGDEF_dom"/>
</dbReference>
<dbReference type="Gene3D" id="3.30.450.20">
    <property type="entry name" value="PAS domain"/>
    <property type="match status" value="3"/>
</dbReference>
<dbReference type="FunFam" id="3.30.70.270:FF:000001">
    <property type="entry name" value="Diguanylate cyclase domain protein"/>
    <property type="match status" value="1"/>
</dbReference>
<gene>
    <name evidence="5" type="ORF">SAMN05216571_10788</name>
</gene>
<protein>
    <submittedName>
        <fullName evidence="5">PAS domain S-box-containing protein/diguanylate cyclase (GGDEF) domain-containing protein</fullName>
    </submittedName>
</protein>
<dbReference type="SUPFAM" id="SSF55073">
    <property type="entry name" value="Nucleotide cyclase"/>
    <property type="match status" value="1"/>
</dbReference>